<dbReference type="PANTHER" id="PTHR46797:SF2">
    <property type="entry name" value="TRANSCRIPTIONAL REGULATOR"/>
    <property type="match status" value="1"/>
</dbReference>
<gene>
    <name evidence="4" type="primary">puuR</name>
    <name evidence="4" type="ORF">LOKVESSMR4R_01940</name>
</gene>
<dbReference type="Pfam" id="PF07883">
    <property type="entry name" value="Cupin_2"/>
    <property type="match status" value="1"/>
</dbReference>
<dbReference type="PROSITE" id="PS50943">
    <property type="entry name" value="HTH_CROC1"/>
    <property type="match status" value="1"/>
</dbReference>
<dbReference type="GO" id="GO:0003677">
    <property type="term" value="F:DNA binding"/>
    <property type="evidence" value="ECO:0007669"/>
    <property type="project" value="UniProtKB-KW"/>
</dbReference>
<keyword evidence="1" id="KW-0238">DNA-binding</keyword>
<dbReference type="GO" id="GO:0003700">
    <property type="term" value="F:DNA-binding transcription factor activity"/>
    <property type="evidence" value="ECO:0007669"/>
    <property type="project" value="TreeGrafter"/>
</dbReference>
<dbReference type="SUPFAM" id="SSF47413">
    <property type="entry name" value="lambda repressor-like DNA-binding domains"/>
    <property type="match status" value="1"/>
</dbReference>
<evidence type="ECO:0000313" key="4">
    <source>
        <dbReference type="EMBL" id="ARU01252.1"/>
    </source>
</evidence>
<dbReference type="AlphaFoldDB" id="A0A1Y0ED48"/>
<dbReference type="KEGG" id="lvs:LOKVESSMR4R_01940"/>
<protein>
    <submittedName>
        <fullName evidence="4">HTH-type transcriptional regulator PuuR</fullName>
    </submittedName>
</protein>
<keyword evidence="5" id="KW-1185">Reference proteome</keyword>
<evidence type="ECO:0000256" key="1">
    <source>
        <dbReference type="ARBA" id="ARBA00023125"/>
    </source>
</evidence>
<dbReference type="InterPro" id="IPR013096">
    <property type="entry name" value="Cupin_2"/>
</dbReference>
<dbReference type="RefSeq" id="WP_157898183.1">
    <property type="nucleotide sequence ID" value="NZ_CP021431.1"/>
</dbReference>
<organism evidence="4 5">
    <name type="scientific">Yoonia vestfoldensis</name>
    <dbReference type="NCBI Taxonomy" id="245188"/>
    <lineage>
        <taxon>Bacteria</taxon>
        <taxon>Pseudomonadati</taxon>
        <taxon>Pseudomonadota</taxon>
        <taxon>Alphaproteobacteria</taxon>
        <taxon>Rhodobacterales</taxon>
        <taxon>Paracoccaceae</taxon>
        <taxon>Yoonia</taxon>
    </lineage>
</organism>
<dbReference type="SMART" id="SM00530">
    <property type="entry name" value="HTH_XRE"/>
    <property type="match status" value="1"/>
</dbReference>
<feature type="compositionally biased region" description="Basic and acidic residues" evidence="2">
    <location>
        <begin position="1"/>
        <end position="12"/>
    </location>
</feature>
<dbReference type="Gene3D" id="2.60.120.10">
    <property type="entry name" value="Jelly Rolls"/>
    <property type="match status" value="1"/>
</dbReference>
<dbReference type="OrthoDB" id="9814751at2"/>
<dbReference type="Gene3D" id="1.10.260.40">
    <property type="entry name" value="lambda repressor-like DNA-binding domains"/>
    <property type="match status" value="1"/>
</dbReference>
<dbReference type="Proteomes" id="UP000195273">
    <property type="component" value="Chromosome"/>
</dbReference>
<dbReference type="Pfam" id="PF01381">
    <property type="entry name" value="HTH_3"/>
    <property type="match status" value="1"/>
</dbReference>
<evidence type="ECO:0000256" key="2">
    <source>
        <dbReference type="SAM" id="MobiDB-lite"/>
    </source>
</evidence>
<proteinExistence type="predicted"/>
<feature type="domain" description="HTH cro/C1-type" evidence="3">
    <location>
        <begin position="46"/>
        <end position="100"/>
    </location>
</feature>
<name>A0A1Y0ED48_9RHOB</name>
<dbReference type="InterPro" id="IPR001387">
    <property type="entry name" value="Cro/C1-type_HTH"/>
</dbReference>
<feature type="region of interest" description="Disordered" evidence="2">
    <location>
        <begin position="1"/>
        <end position="45"/>
    </location>
</feature>
<dbReference type="InterPro" id="IPR011051">
    <property type="entry name" value="RmlC_Cupin_sf"/>
</dbReference>
<dbReference type="InterPro" id="IPR010982">
    <property type="entry name" value="Lambda_DNA-bd_dom_sf"/>
</dbReference>
<dbReference type="InterPro" id="IPR050807">
    <property type="entry name" value="TransReg_Diox_bact_type"/>
</dbReference>
<sequence>MEKRAPIRESKSLRRSAVTSPQREPNGSEKANASGKNQAPRTGARLKHARLVKGYTLRQLAQIVDCSESMISKLENDKLAPSISMLHRLTAALDTSIAELFLEAENSSFDSGVTVFRADRRARFQVEPELEQAGSWFERILPIHRSGLLQANILNIPEGASTNSFVTHEGEEFGYMIKGELEVVVDQRSHFLRQGDVIYFSSALPHGYRNTSESVAQVLWINTPPTL</sequence>
<accession>A0A1Y0ED48</accession>
<dbReference type="CDD" id="cd00093">
    <property type="entry name" value="HTH_XRE"/>
    <property type="match status" value="1"/>
</dbReference>
<dbReference type="InterPro" id="IPR014710">
    <property type="entry name" value="RmlC-like_jellyroll"/>
</dbReference>
<feature type="compositionally biased region" description="Polar residues" evidence="2">
    <location>
        <begin position="17"/>
        <end position="40"/>
    </location>
</feature>
<reference evidence="4 5" key="1">
    <citation type="submission" date="2017-05" db="EMBL/GenBank/DDBJ databases">
        <title>Genome Sequence of Loktanella vestfoldensis Strain SMR4r Isolated from a Culture of the Diatom Skeletonema marinoi.</title>
        <authorList>
            <person name="Topel M."/>
            <person name="Pinder M.I.M."/>
            <person name="Johansson O.N."/>
            <person name="Kourtchenko O."/>
            <person name="Godhe A."/>
            <person name="Clarke A.K."/>
        </authorList>
    </citation>
    <scope>NUCLEOTIDE SEQUENCE [LARGE SCALE GENOMIC DNA]</scope>
    <source>
        <strain evidence="4 5">SMR4r</strain>
    </source>
</reference>
<dbReference type="SUPFAM" id="SSF51182">
    <property type="entry name" value="RmlC-like cupins"/>
    <property type="match status" value="1"/>
</dbReference>
<dbReference type="EMBL" id="CP021431">
    <property type="protein sequence ID" value="ARU01252.1"/>
    <property type="molecule type" value="Genomic_DNA"/>
</dbReference>
<dbReference type="CDD" id="cd02209">
    <property type="entry name" value="cupin_XRE_C"/>
    <property type="match status" value="1"/>
</dbReference>
<evidence type="ECO:0000313" key="5">
    <source>
        <dbReference type="Proteomes" id="UP000195273"/>
    </source>
</evidence>
<evidence type="ECO:0000259" key="3">
    <source>
        <dbReference type="PROSITE" id="PS50943"/>
    </source>
</evidence>
<dbReference type="GO" id="GO:0005829">
    <property type="term" value="C:cytosol"/>
    <property type="evidence" value="ECO:0007669"/>
    <property type="project" value="TreeGrafter"/>
</dbReference>
<dbReference type="PANTHER" id="PTHR46797">
    <property type="entry name" value="HTH-TYPE TRANSCRIPTIONAL REGULATOR"/>
    <property type="match status" value="1"/>
</dbReference>